<evidence type="ECO:0000313" key="2">
    <source>
        <dbReference type="EMBL" id="JAH80479.1"/>
    </source>
</evidence>
<organism evidence="2">
    <name type="scientific">Anguilla anguilla</name>
    <name type="common">European freshwater eel</name>
    <name type="synonym">Muraena anguilla</name>
    <dbReference type="NCBI Taxonomy" id="7936"/>
    <lineage>
        <taxon>Eukaryota</taxon>
        <taxon>Metazoa</taxon>
        <taxon>Chordata</taxon>
        <taxon>Craniata</taxon>
        <taxon>Vertebrata</taxon>
        <taxon>Euteleostomi</taxon>
        <taxon>Actinopterygii</taxon>
        <taxon>Neopterygii</taxon>
        <taxon>Teleostei</taxon>
        <taxon>Anguilliformes</taxon>
        <taxon>Anguillidae</taxon>
        <taxon>Anguilla</taxon>
    </lineage>
</organism>
<protein>
    <submittedName>
        <fullName evidence="2">Uncharacterized protein</fullName>
    </submittedName>
</protein>
<sequence>MPLESPGVMSVFPRHLHYPCSARSSNTTRGQAAPPALKLRLNAPG</sequence>
<dbReference type="EMBL" id="GBXM01028098">
    <property type="protein sequence ID" value="JAH80479.1"/>
    <property type="molecule type" value="Transcribed_RNA"/>
</dbReference>
<feature type="region of interest" description="Disordered" evidence="1">
    <location>
        <begin position="22"/>
        <end position="45"/>
    </location>
</feature>
<accession>A0A0E9VQU0</accession>
<evidence type="ECO:0000256" key="1">
    <source>
        <dbReference type="SAM" id="MobiDB-lite"/>
    </source>
</evidence>
<reference evidence="2" key="1">
    <citation type="submission" date="2014-11" db="EMBL/GenBank/DDBJ databases">
        <authorList>
            <person name="Amaro Gonzalez C."/>
        </authorList>
    </citation>
    <scope>NUCLEOTIDE SEQUENCE</scope>
</reference>
<proteinExistence type="predicted"/>
<reference evidence="2" key="2">
    <citation type="journal article" date="2015" name="Fish Shellfish Immunol.">
        <title>Early steps in the European eel (Anguilla anguilla)-Vibrio vulnificus interaction in the gills: Role of the RtxA13 toxin.</title>
        <authorList>
            <person name="Callol A."/>
            <person name="Pajuelo D."/>
            <person name="Ebbesson L."/>
            <person name="Teles M."/>
            <person name="MacKenzie S."/>
            <person name="Amaro C."/>
        </authorList>
    </citation>
    <scope>NUCLEOTIDE SEQUENCE</scope>
</reference>
<name>A0A0E9VQU0_ANGAN</name>
<dbReference type="AlphaFoldDB" id="A0A0E9VQU0"/>